<dbReference type="SMART" id="SM00409">
    <property type="entry name" value="IG"/>
    <property type="match status" value="1"/>
</dbReference>
<gene>
    <name evidence="4" type="ORF">Q8A67_014483</name>
</gene>
<evidence type="ECO:0000259" key="3">
    <source>
        <dbReference type="SMART" id="SM00409"/>
    </source>
</evidence>
<proteinExistence type="predicted"/>
<dbReference type="InterPro" id="IPR013106">
    <property type="entry name" value="Ig_V-set"/>
</dbReference>
<keyword evidence="5" id="KW-1185">Reference proteome</keyword>
<keyword evidence="1" id="KW-1133">Transmembrane helix</keyword>
<comment type="caution">
    <text evidence="4">The sequence shown here is derived from an EMBL/GenBank/DDBJ whole genome shotgun (WGS) entry which is preliminary data.</text>
</comment>
<organism evidence="4 5">
    <name type="scientific">Cirrhinus molitorella</name>
    <name type="common">mud carp</name>
    <dbReference type="NCBI Taxonomy" id="172907"/>
    <lineage>
        <taxon>Eukaryota</taxon>
        <taxon>Metazoa</taxon>
        <taxon>Chordata</taxon>
        <taxon>Craniata</taxon>
        <taxon>Vertebrata</taxon>
        <taxon>Euteleostomi</taxon>
        <taxon>Actinopterygii</taxon>
        <taxon>Neopterygii</taxon>
        <taxon>Teleostei</taxon>
        <taxon>Ostariophysi</taxon>
        <taxon>Cypriniformes</taxon>
        <taxon>Cyprinidae</taxon>
        <taxon>Labeoninae</taxon>
        <taxon>Labeonini</taxon>
        <taxon>Cirrhinus</taxon>
    </lineage>
</organism>
<dbReference type="PANTHER" id="PTHR15343">
    <property type="entry name" value="CD7"/>
    <property type="match status" value="1"/>
</dbReference>
<dbReference type="InterPro" id="IPR003599">
    <property type="entry name" value="Ig_sub"/>
</dbReference>
<dbReference type="AlphaFoldDB" id="A0AA88TUC7"/>
<name>A0AA88TUC7_9TELE</name>
<dbReference type="GO" id="GO:0038023">
    <property type="term" value="F:signaling receptor activity"/>
    <property type="evidence" value="ECO:0007669"/>
    <property type="project" value="InterPro"/>
</dbReference>
<feature type="chain" id="PRO_5041648907" description="Immunoglobulin domain-containing protein" evidence="2">
    <location>
        <begin position="23"/>
        <end position="185"/>
    </location>
</feature>
<keyword evidence="2" id="KW-0732">Signal</keyword>
<dbReference type="SUPFAM" id="SSF48726">
    <property type="entry name" value="Immunoglobulin"/>
    <property type="match status" value="1"/>
</dbReference>
<dbReference type="InterPro" id="IPR039090">
    <property type="entry name" value="CD7"/>
</dbReference>
<dbReference type="Proteomes" id="UP001187343">
    <property type="component" value="Unassembled WGS sequence"/>
</dbReference>
<dbReference type="Pfam" id="PF07686">
    <property type="entry name" value="V-set"/>
    <property type="match status" value="1"/>
</dbReference>
<dbReference type="InterPro" id="IPR013783">
    <property type="entry name" value="Ig-like_fold"/>
</dbReference>
<feature type="signal peptide" evidence="2">
    <location>
        <begin position="1"/>
        <end position="22"/>
    </location>
</feature>
<dbReference type="PANTHER" id="PTHR15343:SF0">
    <property type="entry name" value="T-CELL ANTIGEN CD7"/>
    <property type="match status" value="1"/>
</dbReference>
<dbReference type="Gene3D" id="2.60.40.10">
    <property type="entry name" value="Immunoglobulins"/>
    <property type="match status" value="1"/>
</dbReference>
<dbReference type="EMBL" id="JAUYZG010000014">
    <property type="protein sequence ID" value="KAK2889108.1"/>
    <property type="molecule type" value="Genomic_DNA"/>
</dbReference>
<accession>A0AA88TUC7</accession>
<evidence type="ECO:0000313" key="5">
    <source>
        <dbReference type="Proteomes" id="UP001187343"/>
    </source>
</evidence>
<sequence length="185" mass="20535">MACVVRYSFLLISICLRSISLANSIFKVTDVTGAVGDEVIIQCATDKTPQDGVYMYKQTKGASKPEQIFYYYMDNTLTLKSKIKVSVDGTFPNLKVTFLNVNATDSGIYWCEFNLEEKNTVGTITSLLIEKQGEGDKNDAKIIPSLCAVIALQCIIILIFVSLKVKECPKNRPSNHPNQTTSDFL</sequence>
<keyword evidence="1" id="KW-0812">Transmembrane</keyword>
<evidence type="ECO:0000256" key="2">
    <source>
        <dbReference type="SAM" id="SignalP"/>
    </source>
</evidence>
<dbReference type="GO" id="GO:0002250">
    <property type="term" value="P:adaptive immune response"/>
    <property type="evidence" value="ECO:0007669"/>
    <property type="project" value="InterPro"/>
</dbReference>
<protein>
    <recommendedName>
        <fullName evidence="3">Immunoglobulin domain-containing protein</fullName>
    </recommendedName>
</protein>
<feature type="transmembrane region" description="Helical" evidence="1">
    <location>
        <begin position="142"/>
        <end position="163"/>
    </location>
</feature>
<feature type="domain" description="Immunoglobulin" evidence="3">
    <location>
        <begin position="28"/>
        <end position="130"/>
    </location>
</feature>
<reference evidence="4" key="1">
    <citation type="submission" date="2023-08" db="EMBL/GenBank/DDBJ databases">
        <title>Chromosome-level Genome Assembly of mud carp (Cirrhinus molitorella).</title>
        <authorList>
            <person name="Liu H."/>
        </authorList>
    </citation>
    <scope>NUCLEOTIDE SEQUENCE</scope>
    <source>
        <strain evidence="4">Prfri</strain>
        <tissue evidence="4">Muscle</tissue>
    </source>
</reference>
<keyword evidence="1" id="KW-0472">Membrane</keyword>
<evidence type="ECO:0000313" key="4">
    <source>
        <dbReference type="EMBL" id="KAK2889108.1"/>
    </source>
</evidence>
<evidence type="ECO:0000256" key="1">
    <source>
        <dbReference type="SAM" id="Phobius"/>
    </source>
</evidence>
<dbReference type="GO" id="GO:0016020">
    <property type="term" value="C:membrane"/>
    <property type="evidence" value="ECO:0007669"/>
    <property type="project" value="InterPro"/>
</dbReference>
<dbReference type="InterPro" id="IPR036179">
    <property type="entry name" value="Ig-like_dom_sf"/>
</dbReference>